<reference evidence="2 3" key="1">
    <citation type="journal article" date="2016" name="Mol. Biol. Evol.">
        <title>Comparative Genomics of Early-Diverging Mushroom-Forming Fungi Provides Insights into the Origins of Lignocellulose Decay Capabilities.</title>
        <authorList>
            <person name="Nagy L.G."/>
            <person name="Riley R."/>
            <person name="Tritt A."/>
            <person name="Adam C."/>
            <person name="Daum C."/>
            <person name="Floudas D."/>
            <person name="Sun H."/>
            <person name="Yadav J.S."/>
            <person name="Pangilinan J."/>
            <person name="Larsson K.H."/>
            <person name="Matsuura K."/>
            <person name="Barry K."/>
            <person name="Labutti K."/>
            <person name="Kuo R."/>
            <person name="Ohm R.A."/>
            <person name="Bhattacharya S.S."/>
            <person name="Shirouzu T."/>
            <person name="Yoshinaga Y."/>
            <person name="Martin F.M."/>
            <person name="Grigoriev I.V."/>
            <person name="Hibbett D.S."/>
        </authorList>
    </citation>
    <scope>NUCLEOTIDE SEQUENCE [LARGE SCALE GENOMIC DNA]</scope>
    <source>
        <strain evidence="2 3">93-53</strain>
    </source>
</reference>
<organism evidence="2 3">
    <name type="scientific">Laetiporus sulphureus 93-53</name>
    <dbReference type="NCBI Taxonomy" id="1314785"/>
    <lineage>
        <taxon>Eukaryota</taxon>
        <taxon>Fungi</taxon>
        <taxon>Dikarya</taxon>
        <taxon>Basidiomycota</taxon>
        <taxon>Agaricomycotina</taxon>
        <taxon>Agaricomycetes</taxon>
        <taxon>Polyporales</taxon>
        <taxon>Laetiporus</taxon>
    </lineage>
</organism>
<dbReference type="GeneID" id="63824515"/>
<dbReference type="EMBL" id="KV427605">
    <property type="protein sequence ID" value="KZT12471.1"/>
    <property type="molecule type" value="Genomic_DNA"/>
</dbReference>
<dbReference type="InParanoid" id="A0A165I1J4"/>
<protein>
    <submittedName>
        <fullName evidence="2">Uncharacterized protein</fullName>
    </submittedName>
</protein>
<proteinExistence type="predicted"/>
<gene>
    <name evidence="2" type="ORF">LAESUDRAFT_718729</name>
</gene>
<dbReference type="OrthoDB" id="2669285at2759"/>
<keyword evidence="3" id="KW-1185">Reference proteome</keyword>
<evidence type="ECO:0000256" key="1">
    <source>
        <dbReference type="SAM" id="MobiDB-lite"/>
    </source>
</evidence>
<dbReference type="RefSeq" id="XP_040769981.1">
    <property type="nucleotide sequence ID" value="XM_040907486.1"/>
</dbReference>
<evidence type="ECO:0000313" key="3">
    <source>
        <dbReference type="Proteomes" id="UP000076871"/>
    </source>
</evidence>
<dbReference type="AlphaFoldDB" id="A0A165I1J4"/>
<evidence type="ECO:0000313" key="2">
    <source>
        <dbReference type="EMBL" id="KZT12471.1"/>
    </source>
</evidence>
<feature type="region of interest" description="Disordered" evidence="1">
    <location>
        <begin position="1"/>
        <end position="52"/>
    </location>
</feature>
<dbReference type="Proteomes" id="UP000076871">
    <property type="component" value="Unassembled WGS sequence"/>
</dbReference>
<accession>A0A165I1J4</accession>
<name>A0A165I1J4_9APHY</name>
<sequence>MDLHRLTTPPSSPPAGQRSRSHLPSTPEREGNNSLGKPSTPRHGEATNASNATLTSSTVTLSASLASSTLLTSSSFDTFSSFAALHRKVVIRADPSVNTCFDPADKELYDLWSPKRWCGDY</sequence>